<organism evidence="1 2">
    <name type="scientific">Streptomyces canus</name>
    <dbReference type="NCBI Taxonomy" id="58343"/>
    <lineage>
        <taxon>Bacteria</taxon>
        <taxon>Bacillati</taxon>
        <taxon>Actinomycetota</taxon>
        <taxon>Actinomycetes</taxon>
        <taxon>Kitasatosporales</taxon>
        <taxon>Streptomycetaceae</taxon>
        <taxon>Streptomyces</taxon>
        <taxon>Streptomyces aurantiacus group</taxon>
    </lineage>
</organism>
<sequence length="49" mass="5220">MSMKKFLTAGAVDAAMLALSVGAAGAETLLRLPARANPEQKPMWILKYS</sequence>
<evidence type="ECO:0000313" key="2">
    <source>
        <dbReference type="Proteomes" id="UP001234216"/>
    </source>
</evidence>
<evidence type="ECO:0000313" key="1">
    <source>
        <dbReference type="EMBL" id="MDQ0904996.1"/>
    </source>
</evidence>
<dbReference type="RefSeq" id="WP_306972502.1">
    <property type="nucleotide sequence ID" value="NZ_JAUSZV010000005.1"/>
</dbReference>
<dbReference type="EMBL" id="JAUSZV010000005">
    <property type="protein sequence ID" value="MDQ0904996.1"/>
    <property type="molecule type" value="Genomic_DNA"/>
</dbReference>
<dbReference type="AlphaFoldDB" id="A0AAW8F4K1"/>
<name>A0AAW8F4K1_9ACTN</name>
<proteinExistence type="predicted"/>
<protein>
    <submittedName>
        <fullName evidence="1">Uncharacterized protein</fullName>
    </submittedName>
</protein>
<accession>A0AAW8F4K1</accession>
<reference evidence="1" key="1">
    <citation type="submission" date="2023-07" db="EMBL/GenBank/DDBJ databases">
        <title>Comparative genomics of wheat-associated soil bacteria to identify genetic determinants of phenazine resistance.</title>
        <authorList>
            <person name="Mouncey N."/>
        </authorList>
    </citation>
    <scope>NUCLEOTIDE SEQUENCE</scope>
    <source>
        <strain evidence="1">V4I22</strain>
    </source>
</reference>
<comment type="caution">
    <text evidence="1">The sequence shown here is derived from an EMBL/GenBank/DDBJ whole genome shotgun (WGS) entry which is preliminary data.</text>
</comment>
<gene>
    <name evidence="1" type="ORF">QFZ22_000981</name>
</gene>
<dbReference type="Proteomes" id="UP001234216">
    <property type="component" value="Unassembled WGS sequence"/>
</dbReference>